<evidence type="ECO:0000256" key="1">
    <source>
        <dbReference type="ARBA" id="ARBA00009437"/>
    </source>
</evidence>
<sequence>MHSQAEKGSPAIPSHIDLNLLLILSFLLQTRSVTGTARRLGISQPAVSRSLAQLRDAFQDPLLIRTNKGMELTRRGEDLIPSVQSWLAHTNSLFATQEFDPKQLNRRFRVASTDFGVTAVLAPALDPFHRMAPQAMLEIVQFSDAMHARLASGEIDLIVTGLEPDLQATYGRLLFREEFSCLMRKGHPALETGGQRLSVDQFVHWPHIAVLVGETGFDRINTQLGERAAERTIIAALPYFQAAPSLLRDSDAMVVLPRRAAREMAAAHDMGLADPPPLLASFDYWVLWHERNRRDAATMWLVDLLAAHCQPPEE</sequence>
<dbReference type="Gene3D" id="1.10.10.10">
    <property type="entry name" value="Winged helix-like DNA-binding domain superfamily/Winged helix DNA-binding domain"/>
    <property type="match status" value="1"/>
</dbReference>
<dbReference type="EMBL" id="JACIDT010000024">
    <property type="protein sequence ID" value="MBB3928452.1"/>
    <property type="molecule type" value="Genomic_DNA"/>
</dbReference>
<dbReference type="Pfam" id="PF00126">
    <property type="entry name" value="HTH_1"/>
    <property type="match status" value="1"/>
</dbReference>
<evidence type="ECO:0000256" key="3">
    <source>
        <dbReference type="ARBA" id="ARBA00023125"/>
    </source>
</evidence>
<dbReference type="InterPro" id="IPR000847">
    <property type="entry name" value="LysR_HTH_N"/>
</dbReference>
<comment type="caution">
    <text evidence="6">The sequence shown here is derived from an EMBL/GenBank/DDBJ whole genome shotgun (WGS) entry which is preliminary data.</text>
</comment>
<evidence type="ECO:0000313" key="7">
    <source>
        <dbReference type="Proteomes" id="UP000571950"/>
    </source>
</evidence>
<dbReference type="PANTHER" id="PTHR30118">
    <property type="entry name" value="HTH-TYPE TRANSCRIPTIONAL REGULATOR LEUO-RELATED"/>
    <property type="match status" value="1"/>
</dbReference>
<accession>A0A7W6FS76</accession>
<dbReference type="InterPro" id="IPR050389">
    <property type="entry name" value="LysR-type_TF"/>
</dbReference>
<proteinExistence type="inferred from homology"/>
<dbReference type="RefSeq" id="WP_188073728.1">
    <property type="nucleotide sequence ID" value="NZ_BSPS01000112.1"/>
</dbReference>
<dbReference type="InterPro" id="IPR005119">
    <property type="entry name" value="LysR_subst-bd"/>
</dbReference>
<feature type="domain" description="HTH lysR-type" evidence="5">
    <location>
        <begin position="16"/>
        <end position="73"/>
    </location>
</feature>
<dbReference type="InterPro" id="IPR037402">
    <property type="entry name" value="YidZ_PBP2"/>
</dbReference>
<dbReference type="Pfam" id="PF03466">
    <property type="entry name" value="LysR_substrate"/>
    <property type="match status" value="1"/>
</dbReference>
<reference evidence="6 7" key="1">
    <citation type="submission" date="2020-08" db="EMBL/GenBank/DDBJ databases">
        <title>Genomic Encyclopedia of Type Strains, Phase IV (KMG-IV): sequencing the most valuable type-strain genomes for metagenomic binning, comparative biology and taxonomic classification.</title>
        <authorList>
            <person name="Goeker M."/>
        </authorList>
    </citation>
    <scope>NUCLEOTIDE SEQUENCE [LARGE SCALE GENOMIC DNA]</scope>
    <source>
        <strain evidence="6 7">DSM 26189</strain>
    </source>
</reference>
<keyword evidence="3 6" id="KW-0238">DNA-binding</keyword>
<keyword evidence="4" id="KW-0804">Transcription</keyword>
<dbReference type="SUPFAM" id="SSF53850">
    <property type="entry name" value="Periplasmic binding protein-like II"/>
    <property type="match status" value="1"/>
</dbReference>
<evidence type="ECO:0000256" key="4">
    <source>
        <dbReference type="ARBA" id="ARBA00023163"/>
    </source>
</evidence>
<dbReference type="PRINTS" id="PR00039">
    <property type="entry name" value="HTHLYSR"/>
</dbReference>
<gene>
    <name evidence="6" type="ORF">GGR43_004196</name>
</gene>
<dbReference type="AlphaFoldDB" id="A0A7W6FS76"/>
<evidence type="ECO:0000256" key="2">
    <source>
        <dbReference type="ARBA" id="ARBA00023015"/>
    </source>
</evidence>
<name>A0A7W6FS76_9SPHN</name>
<dbReference type="Gene3D" id="3.40.190.10">
    <property type="entry name" value="Periplasmic binding protein-like II"/>
    <property type="match status" value="2"/>
</dbReference>
<dbReference type="Proteomes" id="UP000571950">
    <property type="component" value="Unassembled WGS sequence"/>
</dbReference>
<dbReference type="InterPro" id="IPR036388">
    <property type="entry name" value="WH-like_DNA-bd_sf"/>
</dbReference>
<comment type="similarity">
    <text evidence="1">Belongs to the LysR transcriptional regulatory family.</text>
</comment>
<evidence type="ECO:0000313" key="6">
    <source>
        <dbReference type="EMBL" id="MBB3928452.1"/>
    </source>
</evidence>
<organism evidence="6 7">
    <name type="scientific">Sphingobium jiangsuense</name>
    <dbReference type="NCBI Taxonomy" id="870476"/>
    <lineage>
        <taxon>Bacteria</taxon>
        <taxon>Pseudomonadati</taxon>
        <taxon>Pseudomonadota</taxon>
        <taxon>Alphaproteobacteria</taxon>
        <taxon>Sphingomonadales</taxon>
        <taxon>Sphingomonadaceae</taxon>
        <taxon>Sphingobium</taxon>
    </lineage>
</organism>
<dbReference type="SUPFAM" id="SSF46785">
    <property type="entry name" value="Winged helix' DNA-binding domain"/>
    <property type="match status" value="1"/>
</dbReference>
<keyword evidence="2" id="KW-0805">Transcription regulation</keyword>
<dbReference type="PROSITE" id="PS50931">
    <property type="entry name" value="HTH_LYSR"/>
    <property type="match status" value="1"/>
</dbReference>
<protein>
    <submittedName>
        <fullName evidence="6">DNA-binding transcriptional LysR family regulator</fullName>
    </submittedName>
</protein>
<dbReference type="GO" id="GO:0003700">
    <property type="term" value="F:DNA-binding transcription factor activity"/>
    <property type="evidence" value="ECO:0007669"/>
    <property type="project" value="InterPro"/>
</dbReference>
<dbReference type="GO" id="GO:0003677">
    <property type="term" value="F:DNA binding"/>
    <property type="evidence" value="ECO:0007669"/>
    <property type="project" value="UniProtKB-KW"/>
</dbReference>
<keyword evidence="7" id="KW-1185">Reference proteome</keyword>
<dbReference type="CDD" id="cd08417">
    <property type="entry name" value="PBP2_Nitroaromatics_like"/>
    <property type="match status" value="1"/>
</dbReference>
<dbReference type="InterPro" id="IPR036390">
    <property type="entry name" value="WH_DNA-bd_sf"/>
</dbReference>
<evidence type="ECO:0000259" key="5">
    <source>
        <dbReference type="PROSITE" id="PS50931"/>
    </source>
</evidence>
<dbReference type="PANTHER" id="PTHR30118:SF15">
    <property type="entry name" value="TRANSCRIPTIONAL REGULATORY PROTEIN"/>
    <property type="match status" value="1"/>
</dbReference>